<dbReference type="HOGENOM" id="CLU_3217278_0_0_10"/>
<gene>
    <name evidence="1" type="ORF">Hsw_3034</name>
</gene>
<protein>
    <submittedName>
        <fullName evidence="1">Uncharacterized protein</fullName>
    </submittedName>
</protein>
<evidence type="ECO:0000313" key="2">
    <source>
        <dbReference type="Proteomes" id="UP000019423"/>
    </source>
</evidence>
<evidence type="ECO:0000313" key="1">
    <source>
        <dbReference type="EMBL" id="AHJ98629.1"/>
    </source>
</evidence>
<dbReference type="AlphaFoldDB" id="W8EZU3"/>
<sequence>MFTQTQLKTIKTQIHLNASCLFFSSTISCQDKICFISFRKYHSN</sequence>
<name>W8EZU3_9BACT</name>
<dbReference type="EMBL" id="CP007145">
    <property type="protein sequence ID" value="AHJ98629.1"/>
    <property type="molecule type" value="Genomic_DNA"/>
</dbReference>
<dbReference type="KEGG" id="hsw:Hsw_3034"/>
<dbReference type="Proteomes" id="UP000019423">
    <property type="component" value="Chromosome"/>
</dbReference>
<accession>W8EZU3</accession>
<proteinExistence type="predicted"/>
<reference evidence="1 2" key="1">
    <citation type="submission" date="2014-01" db="EMBL/GenBank/DDBJ databases">
        <title>Complete genome sequence of ionizing-radiation resistance bacterium Hymenobacter swuensis DY53.</title>
        <authorList>
            <person name="Jung J.-H."/>
            <person name="Jeong S.-W."/>
            <person name="Joe M.-H."/>
            <person name="Cho y.-j."/>
            <person name="Kim M.-K."/>
            <person name="Lim S.-Y."/>
        </authorList>
    </citation>
    <scope>NUCLEOTIDE SEQUENCE [LARGE SCALE GENOMIC DNA]</scope>
    <source>
        <strain evidence="1 2">DY53</strain>
    </source>
</reference>
<dbReference type="STRING" id="1227739.Hsw_3034"/>
<keyword evidence="2" id="KW-1185">Reference proteome</keyword>
<organism evidence="1 2">
    <name type="scientific">Hymenobacter swuensis DY53</name>
    <dbReference type="NCBI Taxonomy" id="1227739"/>
    <lineage>
        <taxon>Bacteria</taxon>
        <taxon>Pseudomonadati</taxon>
        <taxon>Bacteroidota</taxon>
        <taxon>Cytophagia</taxon>
        <taxon>Cytophagales</taxon>
        <taxon>Hymenobacteraceae</taxon>
        <taxon>Hymenobacter</taxon>
    </lineage>
</organism>